<protein>
    <recommendedName>
        <fullName evidence="2">RNA 2',3'-cyclic phosphodiesterase</fullName>
        <shortName evidence="2">RNA 2',3'-CPDase</shortName>
        <ecNumber evidence="2">3.1.4.58</ecNumber>
    </recommendedName>
</protein>
<keyword evidence="5" id="KW-1185">Reference proteome</keyword>
<dbReference type="Gene3D" id="3.90.1140.10">
    <property type="entry name" value="Cyclic phosphodiesterase"/>
    <property type="match status" value="1"/>
</dbReference>
<evidence type="ECO:0000313" key="5">
    <source>
        <dbReference type="Proteomes" id="UP000669060"/>
    </source>
</evidence>
<dbReference type="SUPFAM" id="SSF55144">
    <property type="entry name" value="LigT-like"/>
    <property type="match status" value="1"/>
</dbReference>
<keyword evidence="1 2" id="KW-0378">Hydrolase</keyword>
<comment type="function">
    <text evidence="2">Hydrolyzes RNA 2',3'-cyclic phosphodiester to an RNA 2'-phosphomonoester.</text>
</comment>
<name>A0ABS3TLU8_9PSED</name>
<reference evidence="4 5" key="1">
    <citation type="submission" date="2020-12" db="EMBL/GenBank/DDBJ databases">
        <title>Pseudomonas schmalbachii sp. nov. isolated from millipede gut.</title>
        <authorList>
            <person name="Shelomi M."/>
        </authorList>
    </citation>
    <scope>NUCLEOTIDE SEQUENCE [LARGE SCALE GENOMIC DNA]</scope>
    <source>
        <strain evidence="4 5">Milli4</strain>
    </source>
</reference>
<dbReference type="Proteomes" id="UP000669060">
    <property type="component" value="Unassembled WGS sequence"/>
</dbReference>
<feature type="short sequence motif" description="HXTX 1" evidence="2">
    <location>
        <begin position="42"/>
        <end position="45"/>
    </location>
</feature>
<dbReference type="InterPro" id="IPR009097">
    <property type="entry name" value="Cyclic_Pdiesterase"/>
</dbReference>
<sequence>MTTPPLRLFFALPCPKDLANLLYAWREGIGADGRPVDVANLHMTLAFLGSVPRGRKSELLELGKTLPREAFTLQLDHLGRWRNGILHLSPSITPEPLLNLVHRLREMLVALDFPVEQRPFHPHLTLARHSIRLPDAQPSFAWPVRKITLFSSENSPRGVHYRAIGDWSLNP</sequence>
<feature type="domain" description="Phosphoesterase HXTX" evidence="3">
    <location>
        <begin position="93"/>
        <end position="159"/>
    </location>
</feature>
<dbReference type="PANTHER" id="PTHR35561">
    <property type="entry name" value="RNA 2',3'-CYCLIC PHOSPHODIESTERASE"/>
    <property type="match status" value="1"/>
</dbReference>
<gene>
    <name evidence="4" type="primary">thpR</name>
    <name evidence="4" type="ORF">JFY56_05340</name>
</gene>
<comment type="catalytic activity">
    <reaction evidence="2">
        <text>a 3'-end 2',3'-cyclophospho-ribonucleotide-RNA + H2O = a 3'-end 2'-phospho-ribonucleotide-RNA + H(+)</text>
        <dbReference type="Rhea" id="RHEA:11828"/>
        <dbReference type="Rhea" id="RHEA-COMP:10464"/>
        <dbReference type="Rhea" id="RHEA-COMP:17353"/>
        <dbReference type="ChEBI" id="CHEBI:15377"/>
        <dbReference type="ChEBI" id="CHEBI:15378"/>
        <dbReference type="ChEBI" id="CHEBI:83064"/>
        <dbReference type="ChEBI" id="CHEBI:173113"/>
        <dbReference type="EC" id="3.1.4.58"/>
    </reaction>
</comment>
<dbReference type="EMBL" id="JAELYA010000001">
    <property type="protein sequence ID" value="MBO3274636.1"/>
    <property type="molecule type" value="Genomic_DNA"/>
</dbReference>
<evidence type="ECO:0000313" key="4">
    <source>
        <dbReference type="EMBL" id="MBO3274636.1"/>
    </source>
</evidence>
<dbReference type="InterPro" id="IPR004175">
    <property type="entry name" value="RNA_CPDase"/>
</dbReference>
<dbReference type="InterPro" id="IPR014051">
    <property type="entry name" value="Phosphoesterase_HXTX"/>
</dbReference>
<comment type="similarity">
    <text evidence="2">Belongs to the 2H phosphoesterase superfamily. ThpR family.</text>
</comment>
<evidence type="ECO:0000256" key="1">
    <source>
        <dbReference type="ARBA" id="ARBA00022801"/>
    </source>
</evidence>
<dbReference type="HAMAP" id="MF_01940">
    <property type="entry name" value="RNA_CPDase"/>
    <property type="match status" value="1"/>
</dbReference>
<organism evidence="4 5">
    <name type="scientific">Pseudomonas schmalbachii</name>
    <dbReference type="NCBI Taxonomy" id="2816993"/>
    <lineage>
        <taxon>Bacteria</taxon>
        <taxon>Pseudomonadati</taxon>
        <taxon>Pseudomonadota</taxon>
        <taxon>Gammaproteobacteria</taxon>
        <taxon>Pseudomonadales</taxon>
        <taxon>Pseudomonadaceae</taxon>
        <taxon>Pseudomonas</taxon>
    </lineage>
</organism>
<proteinExistence type="inferred from homology"/>
<evidence type="ECO:0000259" key="3">
    <source>
        <dbReference type="Pfam" id="PF02834"/>
    </source>
</evidence>
<feature type="domain" description="Phosphoesterase HXTX" evidence="3">
    <location>
        <begin position="12"/>
        <end position="83"/>
    </location>
</feature>
<dbReference type="PANTHER" id="PTHR35561:SF1">
    <property type="entry name" value="RNA 2',3'-CYCLIC PHOSPHODIESTERASE"/>
    <property type="match status" value="1"/>
</dbReference>
<comment type="caution">
    <text evidence="4">The sequence shown here is derived from an EMBL/GenBank/DDBJ whole genome shotgun (WGS) entry which is preliminary data.</text>
</comment>
<feature type="short sequence motif" description="HXTX 2" evidence="2">
    <location>
        <begin position="123"/>
        <end position="126"/>
    </location>
</feature>
<dbReference type="EC" id="3.1.4.58" evidence="2"/>
<feature type="active site" description="Proton donor" evidence="2">
    <location>
        <position position="42"/>
    </location>
</feature>
<feature type="active site" description="Proton acceptor" evidence="2">
    <location>
        <position position="123"/>
    </location>
</feature>
<accession>A0ABS3TLU8</accession>
<dbReference type="Pfam" id="PF02834">
    <property type="entry name" value="LigT_PEase"/>
    <property type="match status" value="2"/>
</dbReference>
<dbReference type="RefSeq" id="WP_208312435.1">
    <property type="nucleotide sequence ID" value="NZ_JAELYA010000001.1"/>
</dbReference>
<evidence type="ECO:0000256" key="2">
    <source>
        <dbReference type="HAMAP-Rule" id="MF_01940"/>
    </source>
</evidence>
<dbReference type="NCBIfam" id="TIGR02258">
    <property type="entry name" value="2_5_ligase"/>
    <property type="match status" value="1"/>
</dbReference>